<keyword evidence="4" id="KW-1185">Reference proteome</keyword>
<sequence>MDVDTARIRLGALVGDPRLVIVTGKGGTGKTTVSLLVGLLAERAGLRPLVVHVDDAPRQHPEVRAVTLRPEAVMLEYLETHGFGALAGRLVQAGVLDAVATAIPGIRDLLLLAKVKQLVNAATLDLVILDAPASGHALSLLSSPEGLADIASDGPIAQQSAEVIELLGDHDTTGALVVTIPEETPIAETRELLEALPTRADINVLSVVVNQMPLAPPAGSARPGSREATAASYLRQRWALAQTQLEGARDVLGARSFVLPHLDLVPHGHFLDALADHLEQVEP</sequence>
<dbReference type="InterPro" id="IPR027417">
    <property type="entry name" value="P-loop_NTPase"/>
</dbReference>
<evidence type="ECO:0000259" key="2">
    <source>
        <dbReference type="Pfam" id="PF02374"/>
    </source>
</evidence>
<dbReference type="eggNOG" id="COG0003">
    <property type="taxonomic scope" value="Bacteria"/>
</dbReference>
<evidence type="ECO:0000313" key="3">
    <source>
        <dbReference type="EMBL" id="ACU53207.1"/>
    </source>
</evidence>
<dbReference type="GO" id="GO:0016887">
    <property type="term" value="F:ATP hydrolysis activity"/>
    <property type="evidence" value="ECO:0007669"/>
    <property type="project" value="InterPro"/>
</dbReference>
<dbReference type="EMBL" id="CP001631">
    <property type="protein sequence ID" value="ACU53207.1"/>
    <property type="molecule type" value="Genomic_DNA"/>
</dbReference>
<dbReference type="InterPro" id="IPR025723">
    <property type="entry name" value="ArsA/GET3_ATPase-like"/>
</dbReference>
<evidence type="ECO:0000256" key="1">
    <source>
        <dbReference type="ARBA" id="ARBA00011040"/>
    </source>
</evidence>
<dbReference type="OrthoDB" id="5242836at2"/>
<comment type="similarity">
    <text evidence="1">Belongs to the arsA ATPase family.</text>
</comment>
<dbReference type="HOGENOM" id="CLU_058953_1_0_11"/>
<dbReference type="SUPFAM" id="SSF52540">
    <property type="entry name" value="P-loop containing nucleoside triphosphate hydrolases"/>
    <property type="match status" value="1"/>
</dbReference>
<dbReference type="PANTHER" id="PTHR10803">
    <property type="entry name" value="ARSENICAL PUMP-DRIVING ATPASE ARSENITE-TRANSLOCATING ATPASE"/>
    <property type="match status" value="1"/>
</dbReference>
<name>C7M2G3_ACIFD</name>
<dbReference type="AlphaFoldDB" id="C7M2G3"/>
<gene>
    <name evidence="3" type="ordered locus">Afer_0238</name>
</gene>
<dbReference type="Gene3D" id="3.40.50.300">
    <property type="entry name" value="P-loop containing nucleotide triphosphate hydrolases"/>
    <property type="match status" value="1"/>
</dbReference>
<protein>
    <submittedName>
        <fullName evidence="3">Anion-transporting ATPase</fullName>
    </submittedName>
</protein>
<reference evidence="3 4" key="1">
    <citation type="journal article" date="2009" name="Stand. Genomic Sci.">
        <title>Complete genome sequence of Acidimicrobium ferrooxidans type strain (ICP).</title>
        <authorList>
            <person name="Clum A."/>
            <person name="Nolan M."/>
            <person name="Lang E."/>
            <person name="Glavina Del Rio T."/>
            <person name="Tice H."/>
            <person name="Copeland A."/>
            <person name="Cheng J.F."/>
            <person name="Lucas S."/>
            <person name="Chen F."/>
            <person name="Bruce D."/>
            <person name="Goodwin L."/>
            <person name="Pitluck S."/>
            <person name="Ivanova N."/>
            <person name="Mavrommatis K."/>
            <person name="Mikhailova N."/>
            <person name="Pati A."/>
            <person name="Chen A."/>
            <person name="Palaniappan K."/>
            <person name="Goker M."/>
            <person name="Spring S."/>
            <person name="Land M."/>
            <person name="Hauser L."/>
            <person name="Chang Y.J."/>
            <person name="Jeffries C.C."/>
            <person name="Chain P."/>
            <person name="Bristow J."/>
            <person name="Eisen J.A."/>
            <person name="Markowitz V."/>
            <person name="Hugenholtz P."/>
            <person name="Kyrpides N.C."/>
            <person name="Klenk H.P."/>
            <person name="Lapidus A."/>
        </authorList>
    </citation>
    <scope>NUCLEOTIDE SEQUENCE [LARGE SCALE GENOMIC DNA]</scope>
    <source>
        <strain evidence="4">DSM 10331 / JCM 15462 / NBRC 103882 / ICP</strain>
    </source>
</reference>
<dbReference type="Proteomes" id="UP000000771">
    <property type="component" value="Chromosome"/>
</dbReference>
<dbReference type="PANTHER" id="PTHR10803:SF3">
    <property type="entry name" value="ATPASE GET3"/>
    <property type="match status" value="1"/>
</dbReference>
<evidence type="ECO:0000313" key="4">
    <source>
        <dbReference type="Proteomes" id="UP000000771"/>
    </source>
</evidence>
<dbReference type="Pfam" id="PF02374">
    <property type="entry name" value="ArsA_ATPase"/>
    <property type="match status" value="2"/>
</dbReference>
<feature type="domain" description="ArsA/GET3 Anion-transporting ATPase-like" evidence="2">
    <location>
        <begin position="159"/>
        <end position="212"/>
    </location>
</feature>
<dbReference type="STRING" id="525909.Afer_0238"/>
<feature type="domain" description="ArsA/GET3 Anion-transporting ATPase-like" evidence="2">
    <location>
        <begin position="91"/>
        <end position="147"/>
    </location>
</feature>
<organism evidence="3 4">
    <name type="scientific">Acidimicrobium ferrooxidans (strain DSM 10331 / JCM 15462 / NBRC 103882 / ICP)</name>
    <dbReference type="NCBI Taxonomy" id="525909"/>
    <lineage>
        <taxon>Bacteria</taxon>
        <taxon>Bacillati</taxon>
        <taxon>Actinomycetota</taxon>
        <taxon>Acidimicrobiia</taxon>
        <taxon>Acidimicrobiales</taxon>
        <taxon>Acidimicrobiaceae</taxon>
        <taxon>Acidimicrobium</taxon>
    </lineage>
</organism>
<proteinExistence type="inferred from homology"/>
<dbReference type="RefSeq" id="WP_015797712.1">
    <property type="nucleotide sequence ID" value="NC_013124.1"/>
</dbReference>
<dbReference type="InterPro" id="IPR016300">
    <property type="entry name" value="ATPase_ArsA/GET3"/>
</dbReference>
<dbReference type="KEGG" id="afo:Afer_0238"/>
<accession>C7M2G3</accession>
<dbReference type="GO" id="GO:0005524">
    <property type="term" value="F:ATP binding"/>
    <property type="evidence" value="ECO:0007669"/>
    <property type="project" value="InterPro"/>
</dbReference>